<sequence>MAQKTSHQRPRRPTKDLDSSQLSTRFPPVAPNIYTSNKLHHMKMCFNHKHVTHTHKDQFLILRPRFHQTHACMFLQDNGSQSS</sequence>
<proteinExistence type="predicted"/>
<accession>A0A0B7B5D6</accession>
<organism evidence="2">
    <name type="scientific">Arion vulgaris</name>
    <dbReference type="NCBI Taxonomy" id="1028688"/>
    <lineage>
        <taxon>Eukaryota</taxon>
        <taxon>Metazoa</taxon>
        <taxon>Spiralia</taxon>
        <taxon>Lophotrochozoa</taxon>
        <taxon>Mollusca</taxon>
        <taxon>Gastropoda</taxon>
        <taxon>Heterobranchia</taxon>
        <taxon>Euthyneura</taxon>
        <taxon>Panpulmonata</taxon>
        <taxon>Eupulmonata</taxon>
        <taxon>Stylommatophora</taxon>
        <taxon>Helicina</taxon>
        <taxon>Arionoidea</taxon>
        <taxon>Arionidae</taxon>
        <taxon>Arion</taxon>
    </lineage>
</organism>
<feature type="region of interest" description="Disordered" evidence="1">
    <location>
        <begin position="1"/>
        <end position="29"/>
    </location>
</feature>
<feature type="compositionally biased region" description="Basic residues" evidence="1">
    <location>
        <begin position="1"/>
        <end position="12"/>
    </location>
</feature>
<evidence type="ECO:0000256" key="1">
    <source>
        <dbReference type="SAM" id="MobiDB-lite"/>
    </source>
</evidence>
<name>A0A0B7B5D6_9EUPU</name>
<evidence type="ECO:0000313" key="2">
    <source>
        <dbReference type="EMBL" id="CEK87476.1"/>
    </source>
</evidence>
<gene>
    <name evidence="2" type="primary">ORF159422</name>
</gene>
<reference evidence="2" key="1">
    <citation type="submission" date="2014-12" db="EMBL/GenBank/DDBJ databases">
        <title>Insight into the proteome of Arion vulgaris.</title>
        <authorList>
            <person name="Aradska J."/>
            <person name="Bulat T."/>
            <person name="Smidak R."/>
            <person name="Sarate P."/>
            <person name="Gangsoo J."/>
            <person name="Sialana F."/>
            <person name="Bilban M."/>
            <person name="Lubec G."/>
        </authorList>
    </citation>
    <scope>NUCLEOTIDE SEQUENCE</scope>
    <source>
        <tissue evidence="2">Skin</tissue>
    </source>
</reference>
<dbReference type="AlphaFoldDB" id="A0A0B7B5D6"/>
<dbReference type="EMBL" id="HACG01040611">
    <property type="protein sequence ID" value="CEK87476.1"/>
    <property type="molecule type" value="Transcribed_RNA"/>
</dbReference>
<protein>
    <submittedName>
        <fullName evidence="2">Uncharacterized protein</fullName>
    </submittedName>
</protein>